<dbReference type="RefSeq" id="WP_095445352.1">
    <property type="nucleotide sequence ID" value="NZ_CP022603.1"/>
</dbReference>
<evidence type="ECO:0000313" key="3">
    <source>
        <dbReference type="Proteomes" id="UP000215256"/>
    </source>
</evidence>
<evidence type="ECO:0000256" key="1">
    <source>
        <dbReference type="SAM" id="MobiDB-lite"/>
    </source>
</evidence>
<dbReference type="KEGG" id="och:CES85_5479"/>
<accession>A0A248UDE2</accession>
<protein>
    <submittedName>
        <fullName evidence="2">Uncharacterized protein</fullName>
    </submittedName>
</protein>
<name>A0A248UDE2_9HYPH</name>
<gene>
    <name evidence="2" type="ORF">CES85_5479</name>
</gene>
<proteinExistence type="predicted"/>
<evidence type="ECO:0000313" key="2">
    <source>
        <dbReference type="EMBL" id="ASV84684.1"/>
    </source>
</evidence>
<dbReference type="Proteomes" id="UP000215256">
    <property type="component" value="Chromosome 2"/>
</dbReference>
<dbReference type="AlphaFoldDB" id="A0A248UDE2"/>
<dbReference type="OrthoDB" id="8432530at2"/>
<organism evidence="2 3">
    <name type="scientific">Ochrobactrum quorumnocens</name>
    <dbReference type="NCBI Taxonomy" id="271865"/>
    <lineage>
        <taxon>Bacteria</taxon>
        <taxon>Pseudomonadati</taxon>
        <taxon>Pseudomonadota</taxon>
        <taxon>Alphaproteobacteria</taxon>
        <taxon>Hyphomicrobiales</taxon>
        <taxon>Brucellaceae</taxon>
        <taxon>Brucella/Ochrobactrum group</taxon>
        <taxon>Ochrobactrum</taxon>
    </lineage>
</organism>
<feature type="region of interest" description="Disordered" evidence="1">
    <location>
        <begin position="139"/>
        <end position="159"/>
    </location>
</feature>
<feature type="compositionally biased region" description="Polar residues" evidence="1">
    <location>
        <begin position="147"/>
        <end position="159"/>
    </location>
</feature>
<sequence length="269" mass="29266">MDEAVRDEQQLRKMLTQQNQSSVANYLTYGDEKAEQAMKGVLASRDPAASIDELITFVGDAPKAVEGARKVFWDIMQGKSRAGGRTTADINGAQPWSPQALSDFLDNPTNAAVAERLYRENPEHLTRIREISDALKGVDTRNAAKAPNSSGTAQGMSSQLLTPEALQSRAYAYMSGRISGTFLVTSIASVLVRRGVRKAQEQGYQRMMDDILTNADTAALMMKANNPANRQALAKKAKGWYGAEASSILNALSADDSDEDNDAVMREDK</sequence>
<reference evidence="2 3" key="1">
    <citation type="submission" date="2017-07" db="EMBL/GenBank/DDBJ databases">
        <title>Phylogenetic study on the rhizospheric bacterium Ochrobactrum sp. A44.</title>
        <authorList>
            <person name="Krzyzanowska D.M."/>
            <person name="Ossowicki A."/>
            <person name="Rajewska M."/>
            <person name="Maciag T."/>
            <person name="Kaczynski Z."/>
            <person name="Czerwicka M."/>
            <person name="Jafra S."/>
        </authorList>
    </citation>
    <scope>NUCLEOTIDE SEQUENCE [LARGE SCALE GENOMIC DNA]</scope>
    <source>
        <strain evidence="2 3">A44</strain>
    </source>
</reference>
<dbReference type="EMBL" id="CP022603">
    <property type="protein sequence ID" value="ASV84684.1"/>
    <property type="molecule type" value="Genomic_DNA"/>
</dbReference>